<dbReference type="PROSITE" id="PS51819">
    <property type="entry name" value="VOC"/>
    <property type="match status" value="1"/>
</dbReference>
<dbReference type="RefSeq" id="WP_163473893.1">
    <property type="nucleotide sequence ID" value="NZ_JAAGWZ010000003.1"/>
</dbReference>
<dbReference type="GO" id="GO:0004493">
    <property type="term" value="F:methylmalonyl-CoA epimerase activity"/>
    <property type="evidence" value="ECO:0007669"/>
    <property type="project" value="TreeGrafter"/>
</dbReference>
<evidence type="ECO:0000313" key="4">
    <source>
        <dbReference type="Proteomes" id="UP000479756"/>
    </source>
</evidence>
<dbReference type="InterPro" id="IPR037523">
    <property type="entry name" value="VOC_core"/>
</dbReference>
<dbReference type="Proteomes" id="UP000479756">
    <property type="component" value="Unassembled WGS sequence"/>
</dbReference>
<dbReference type="SUPFAM" id="SSF54593">
    <property type="entry name" value="Glyoxalase/Bleomycin resistance protein/Dihydroxybiphenyl dioxygenase"/>
    <property type="match status" value="1"/>
</dbReference>
<dbReference type="InterPro" id="IPR004360">
    <property type="entry name" value="Glyas_Fos-R_dOase_dom"/>
</dbReference>
<evidence type="ECO:0000313" key="3">
    <source>
        <dbReference type="EMBL" id="NEM91829.1"/>
    </source>
</evidence>
<dbReference type="GO" id="GO:0046872">
    <property type="term" value="F:metal ion binding"/>
    <property type="evidence" value="ECO:0007669"/>
    <property type="project" value="UniProtKB-KW"/>
</dbReference>
<evidence type="ECO:0000256" key="1">
    <source>
        <dbReference type="ARBA" id="ARBA00022723"/>
    </source>
</evidence>
<name>A0A7C9PP20_9MICO</name>
<keyword evidence="4" id="KW-1185">Reference proteome</keyword>
<feature type="domain" description="VOC" evidence="2">
    <location>
        <begin position="5"/>
        <end position="147"/>
    </location>
</feature>
<gene>
    <name evidence="3" type="ORF">G3T37_10725</name>
</gene>
<dbReference type="PANTHER" id="PTHR43048:SF3">
    <property type="entry name" value="METHYLMALONYL-COA EPIMERASE, MITOCHONDRIAL"/>
    <property type="match status" value="1"/>
</dbReference>
<dbReference type="PANTHER" id="PTHR43048">
    <property type="entry name" value="METHYLMALONYL-COA EPIMERASE"/>
    <property type="match status" value="1"/>
</dbReference>
<dbReference type="InterPro" id="IPR051785">
    <property type="entry name" value="MMCE/EMCE_epimerase"/>
</dbReference>
<dbReference type="EMBL" id="JAAGWZ010000003">
    <property type="protein sequence ID" value="NEM91829.1"/>
    <property type="molecule type" value="Genomic_DNA"/>
</dbReference>
<dbReference type="Gene3D" id="3.10.180.10">
    <property type="entry name" value="2,3-Dihydroxybiphenyl 1,2-Dioxygenase, domain 1"/>
    <property type="match status" value="1"/>
</dbReference>
<dbReference type="PROSITE" id="PS00934">
    <property type="entry name" value="GLYOXALASE_I_1"/>
    <property type="match status" value="1"/>
</dbReference>
<reference evidence="3 4" key="1">
    <citation type="journal article" date="2014" name="Int. J. Syst. Evol. Microbiol.">
        <title>Description of Galbitalea soli gen. nov., sp. nov., and Frondihabitans sucicola sp. nov.</title>
        <authorList>
            <person name="Kim S.J."/>
            <person name="Lim J.M."/>
            <person name="Ahn J.H."/>
            <person name="Weon H.Y."/>
            <person name="Hamada M."/>
            <person name="Suzuki K."/>
            <person name="Ahn T.Y."/>
            <person name="Kwon S.W."/>
        </authorList>
    </citation>
    <scope>NUCLEOTIDE SEQUENCE [LARGE SCALE GENOMIC DNA]</scope>
    <source>
        <strain evidence="3 4">NBRC 108727</strain>
    </source>
</reference>
<evidence type="ECO:0000259" key="2">
    <source>
        <dbReference type="PROSITE" id="PS51819"/>
    </source>
</evidence>
<dbReference type="AlphaFoldDB" id="A0A7C9PP20"/>
<protein>
    <recommendedName>
        <fullName evidence="2">VOC domain-containing protein</fullName>
    </recommendedName>
</protein>
<dbReference type="Pfam" id="PF00903">
    <property type="entry name" value="Glyoxalase"/>
    <property type="match status" value="1"/>
</dbReference>
<dbReference type="GO" id="GO:0046491">
    <property type="term" value="P:L-methylmalonyl-CoA metabolic process"/>
    <property type="evidence" value="ECO:0007669"/>
    <property type="project" value="TreeGrafter"/>
</dbReference>
<dbReference type="GO" id="GO:0004462">
    <property type="term" value="F:lactoylglutathione lyase activity"/>
    <property type="evidence" value="ECO:0007669"/>
    <property type="project" value="InterPro"/>
</dbReference>
<accession>A0A7C9PP20</accession>
<comment type="caution">
    <text evidence="3">The sequence shown here is derived from an EMBL/GenBank/DDBJ whole genome shotgun (WGS) entry which is preliminary data.</text>
</comment>
<dbReference type="InterPro" id="IPR018146">
    <property type="entry name" value="Glyoxalase_1_CS"/>
</dbReference>
<sequence>MSITSVHHTGIIVTDLDRSIYFYHDVLGLRFQSEPSPWFSGDDLARGVGVPGASLRQVCLMAGDAVVELVEYGNRPEGNDTPIQQNYLGAMHVALRVDDIVATKAELEAKGIEFLSDVNVVDDGVLAGWRWVYFHDPDGITLELVEVAYVNQDDRERGIAAYLAGRPSLESLTTPAS</sequence>
<organism evidence="3 4">
    <name type="scientific">Galbitalea soli</name>
    <dbReference type="NCBI Taxonomy" id="1268042"/>
    <lineage>
        <taxon>Bacteria</taxon>
        <taxon>Bacillati</taxon>
        <taxon>Actinomycetota</taxon>
        <taxon>Actinomycetes</taxon>
        <taxon>Micrococcales</taxon>
        <taxon>Microbacteriaceae</taxon>
        <taxon>Galbitalea</taxon>
    </lineage>
</organism>
<keyword evidence="1" id="KW-0479">Metal-binding</keyword>
<dbReference type="InterPro" id="IPR029068">
    <property type="entry name" value="Glyas_Bleomycin-R_OHBP_Dase"/>
</dbReference>
<proteinExistence type="predicted"/>